<dbReference type="SUPFAM" id="SSF69318">
    <property type="entry name" value="Integrin alpha N-terminal domain"/>
    <property type="match status" value="1"/>
</dbReference>
<dbReference type="CDD" id="cd10318">
    <property type="entry name" value="RGL11"/>
    <property type="match status" value="1"/>
</dbReference>
<feature type="domain" description="Rhamnogalacturonan lyase family 11 C-terminal" evidence="4">
    <location>
        <begin position="398"/>
        <end position="656"/>
    </location>
</feature>
<evidence type="ECO:0000259" key="3">
    <source>
        <dbReference type="Pfam" id="PF18370"/>
    </source>
</evidence>
<dbReference type="InterPro" id="IPR028994">
    <property type="entry name" value="Integrin_alpha_N"/>
</dbReference>
<dbReference type="EMBL" id="JACJJL010000034">
    <property type="protein sequence ID" value="MBM6662913.1"/>
    <property type="molecule type" value="Genomic_DNA"/>
</dbReference>
<organism evidence="5 6">
    <name type="scientific">Marseilla massiliensis</name>
    <dbReference type="NCBI Taxonomy" id="1841864"/>
    <lineage>
        <taxon>Bacteria</taxon>
        <taxon>Pseudomonadati</taxon>
        <taxon>Bacteroidota</taxon>
        <taxon>Bacteroidia</taxon>
        <taxon>Bacteroidales</taxon>
        <taxon>Prevotellaceae</taxon>
        <taxon>Marseilla</taxon>
    </lineage>
</organism>
<keyword evidence="6" id="KW-1185">Reference proteome</keyword>
<keyword evidence="2" id="KW-0732">Signal</keyword>
<feature type="region of interest" description="Disordered" evidence="1">
    <location>
        <begin position="371"/>
        <end position="391"/>
    </location>
</feature>
<dbReference type="GO" id="GO:0016829">
    <property type="term" value="F:lyase activity"/>
    <property type="evidence" value="ECO:0007669"/>
    <property type="project" value="UniProtKB-KW"/>
</dbReference>
<evidence type="ECO:0000313" key="6">
    <source>
        <dbReference type="Proteomes" id="UP000764045"/>
    </source>
</evidence>
<protein>
    <submittedName>
        <fullName evidence="5">Rhamnogalacturonan lyase</fullName>
    </submittedName>
</protein>
<sequence length="857" mass="92679">MRNILTIMICFMAFTLSATASLVAGSRGRSLVALPSQSSGVFLSWRLLPGDDAGVAFDVLRDGEVIASNLIRSTSFVDMTGTQSNTYSVVVRQNGRVVEETQAVTPWADVFTTLKADRPAAGRTPSGESYSYFPGDCAVADADGDGEYELLLKWEPTNSKDNGSTGNGYSGNCIIDCYEFGGERLWRVDLGINIRAGSHYTQIVFYDLDGDGQAEMLCKTAPGSKDGTGAYVTEAASDPAIKALDNVEDLRNRSNGRIFRGAELLTVFDGKTGKAIHTVWYSPNRAGGLCGVADYPDDAFWGDDYANRSERYLCCVAYLDGQESNPSAIFTRGYYTRAYIWAVDFDGSRLVTRWLSASTAKADLTLYSPDGSSETRRYLENTSGRPLDGPDGVATEGNTCFGEGAHNISVGDVDGDGRDEIMFGSAALDDDGWMLYSTGLGHGDAIHLGDFDPDRQGLEFFMVHEEAPYGYHLRDAGTGEILISEGSAGDNGMGTMADLDLSERGAEFWTAASPVIYNVKGGEIATLATDKPHKFRLYWDGDPADELFYDATVDKWNGGGNFDHVIQMWAYGNSSSTNGKPHPCLIADIMGDWREEVILWDDADSCTLNIFTTNIPTECRVPWLMTDHIYEMGVAWQDVGYNMPPHLGYYLPDYISENQPDDGSTSLVYDFTGVGVNNSIVGVDWGSPVTPAGEPMRLIAHAGNDYDNRFAGSFGSDGSTWRYRDASSTYEGLWSQGGKAKLAVLGLHVGDEVTFNLCKGSVLTFDDKGMAGGIVAVEAGESTVVVAADGDMVVTAGAGTYIRSISIRSKSGHDESGISTATGMRQADGEYYTLSGLRVDNPRKGIYIRNGKKIIIK</sequence>
<dbReference type="Gene3D" id="2.60.40.10">
    <property type="entry name" value="Immunoglobulins"/>
    <property type="match status" value="1"/>
</dbReference>
<evidence type="ECO:0000256" key="2">
    <source>
        <dbReference type="SAM" id="SignalP"/>
    </source>
</evidence>
<feature type="chain" id="PRO_5036726108" evidence="2">
    <location>
        <begin position="21"/>
        <end position="857"/>
    </location>
</feature>
<keyword evidence="5" id="KW-0456">Lyase</keyword>
<dbReference type="Pfam" id="PF21348">
    <property type="entry name" value="RGL11_C"/>
    <property type="match status" value="2"/>
</dbReference>
<evidence type="ECO:0000256" key="1">
    <source>
        <dbReference type="SAM" id="MobiDB-lite"/>
    </source>
</evidence>
<dbReference type="AlphaFoldDB" id="A0A938WRN6"/>
<evidence type="ECO:0000313" key="5">
    <source>
        <dbReference type="EMBL" id="MBM6662913.1"/>
    </source>
</evidence>
<feature type="signal peptide" evidence="2">
    <location>
        <begin position="1"/>
        <end position="20"/>
    </location>
</feature>
<dbReference type="InterPro" id="IPR034641">
    <property type="entry name" value="RGL11"/>
</dbReference>
<proteinExistence type="predicted"/>
<dbReference type="PANTHER" id="PTHR43118:SF1">
    <property type="entry name" value="RHAMNOGALACTURONAN LYASE (EUROFUNG)"/>
    <property type="match status" value="1"/>
</dbReference>
<gene>
    <name evidence="5" type="ORF">H6B30_14380</name>
</gene>
<dbReference type="InterPro" id="IPR041624">
    <property type="entry name" value="RGI_lyase"/>
</dbReference>
<evidence type="ECO:0000259" key="4">
    <source>
        <dbReference type="Pfam" id="PF21348"/>
    </source>
</evidence>
<dbReference type="RefSeq" id="WP_205111790.1">
    <property type="nucleotide sequence ID" value="NZ_JACJJL010000034.1"/>
</dbReference>
<reference evidence="5 6" key="1">
    <citation type="journal article" date="2021" name="Sci. Rep.">
        <title>The distribution of antibiotic resistance genes in chicken gut microbiota commensals.</title>
        <authorList>
            <person name="Juricova H."/>
            <person name="Matiasovicova J."/>
            <person name="Kubasova T."/>
            <person name="Cejkova D."/>
            <person name="Rychlik I."/>
        </authorList>
    </citation>
    <scope>NUCLEOTIDE SEQUENCE [LARGE SCALE GENOMIC DNA]</scope>
    <source>
        <strain evidence="5 6">An819</strain>
    </source>
</reference>
<feature type="domain" description="Rhamnogalacturonan lyase family 11 C-terminal" evidence="4">
    <location>
        <begin position="113"/>
        <end position="362"/>
    </location>
</feature>
<dbReference type="Pfam" id="PF18370">
    <property type="entry name" value="RGI_lyase"/>
    <property type="match status" value="1"/>
</dbReference>
<dbReference type="PANTHER" id="PTHR43118">
    <property type="entry name" value="RHAMNOGALACTURONAN LYASE (EUROFUNG)"/>
    <property type="match status" value="1"/>
</dbReference>
<dbReference type="InterPro" id="IPR013783">
    <property type="entry name" value="Ig-like_fold"/>
</dbReference>
<feature type="domain" description="Rhamnogalacturonan I lyase beta-sheet" evidence="3">
    <location>
        <begin position="28"/>
        <end position="107"/>
    </location>
</feature>
<accession>A0A938WRN6</accession>
<dbReference type="Proteomes" id="UP000764045">
    <property type="component" value="Unassembled WGS sequence"/>
</dbReference>
<comment type="caution">
    <text evidence="5">The sequence shown here is derived from an EMBL/GenBank/DDBJ whole genome shotgun (WGS) entry which is preliminary data.</text>
</comment>
<dbReference type="InterPro" id="IPR049366">
    <property type="entry name" value="RGL11_C"/>
</dbReference>
<name>A0A938WRN6_9BACT</name>